<gene>
    <name evidence="3" type="ORF">DCHRY22_LOCUS4721</name>
</gene>
<keyword evidence="2" id="KW-0472">Membrane</keyword>
<feature type="region of interest" description="Disordered" evidence="1">
    <location>
        <begin position="285"/>
        <end position="315"/>
    </location>
</feature>
<dbReference type="Proteomes" id="UP000789524">
    <property type="component" value="Unassembled WGS sequence"/>
</dbReference>
<organism evidence="3 4">
    <name type="scientific">Danaus chrysippus</name>
    <name type="common">African queen</name>
    <dbReference type="NCBI Taxonomy" id="151541"/>
    <lineage>
        <taxon>Eukaryota</taxon>
        <taxon>Metazoa</taxon>
        <taxon>Ecdysozoa</taxon>
        <taxon>Arthropoda</taxon>
        <taxon>Hexapoda</taxon>
        <taxon>Insecta</taxon>
        <taxon>Pterygota</taxon>
        <taxon>Neoptera</taxon>
        <taxon>Endopterygota</taxon>
        <taxon>Lepidoptera</taxon>
        <taxon>Glossata</taxon>
        <taxon>Ditrysia</taxon>
        <taxon>Papilionoidea</taxon>
        <taxon>Nymphalidae</taxon>
        <taxon>Danainae</taxon>
        <taxon>Danaini</taxon>
        <taxon>Danaina</taxon>
        <taxon>Danaus</taxon>
        <taxon>Anosia</taxon>
    </lineage>
</organism>
<keyword evidence="4" id="KW-1185">Reference proteome</keyword>
<feature type="compositionally biased region" description="Polar residues" evidence="1">
    <location>
        <begin position="292"/>
        <end position="306"/>
    </location>
</feature>
<evidence type="ECO:0000313" key="3">
    <source>
        <dbReference type="EMBL" id="CAG9563610.1"/>
    </source>
</evidence>
<sequence length="355" mass="37483">MAGSSQGQAAECELDSQCQTGSYCVPRLFVCRRCLHCDLLHREPPPVSTDCVKSVSECGPCVRGLVEEVGGDVTDCVPSESAGSFPMWAAGALALGLVLFVAGAALVYYMLRNNLFNVTSIKTLTSTSVSPTAPEQPGPPPPYYTVPYTDIDHRPQDLSHQPGRYHRTDGHGQPASDSEGDALMEYKKTRPEAGDAHTRGTDGRQAATPYNNPDYVRVPPAEESPGPAETGSPSVTLTLPPSDPSHDEDTAQSTWTPGHADTHHNDSGLGGVELTELLSAARRSTLVRDPRTFTQESNNARNTSSSGAGGEGGLGGLGGAGGGGVKAFFINIQQNMFPEAPRSQVNDPSPSCTYR</sequence>
<proteinExistence type="predicted"/>
<dbReference type="AlphaFoldDB" id="A0A8J2QJC4"/>
<protein>
    <submittedName>
        <fullName evidence="3">(African queen) hypothetical protein</fullName>
    </submittedName>
</protein>
<feature type="region of interest" description="Disordered" evidence="1">
    <location>
        <begin position="127"/>
        <end position="270"/>
    </location>
</feature>
<feature type="compositionally biased region" description="Pro residues" evidence="1">
    <location>
        <begin position="134"/>
        <end position="144"/>
    </location>
</feature>
<evidence type="ECO:0000256" key="1">
    <source>
        <dbReference type="SAM" id="MobiDB-lite"/>
    </source>
</evidence>
<feature type="compositionally biased region" description="Basic and acidic residues" evidence="1">
    <location>
        <begin position="184"/>
        <end position="202"/>
    </location>
</feature>
<evidence type="ECO:0000313" key="4">
    <source>
        <dbReference type="Proteomes" id="UP000789524"/>
    </source>
</evidence>
<reference evidence="3" key="1">
    <citation type="submission" date="2021-09" db="EMBL/GenBank/DDBJ databases">
        <authorList>
            <person name="Martin H S."/>
        </authorList>
    </citation>
    <scope>NUCLEOTIDE SEQUENCE</scope>
</reference>
<dbReference type="OrthoDB" id="6368224at2759"/>
<accession>A0A8J2QJC4</accession>
<keyword evidence="2" id="KW-0812">Transmembrane</keyword>
<keyword evidence="2" id="KW-1133">Transmembrane helix</keyword>
<comment type="caution">
    <text evidence="3">The sequence shown here is derived from an EMBL/GenBank/DDBJ whole genome shotgun (WGS) entry which is preliminary data.</text>
</comment>
<dbReference type="EMBL" id="CAKASE010000049">
    <property type="protein sequence ID" value="CAG9563610.1"/>
    <property type="molecule type" value="Genomic_DNA"/>
</dbReference>
<name>A0A8J2QJC4_9NEOP</name>
<evidence type="ECO:0000256" key="2">
    <source>
        <dbReference type="SAM" id="Phobius"/>
    </source>
</evidence>
<feature type="transmembrane region" description="Helical" evidence="2">
    <location>
        <begin position="87"/>
        <end position="111"/>
    </location>
</feature>